<evidence type="ECO:0000313" key="2">
    <source>
        <dbReference type="Proteomes" id="UP000295668"/>
    </source>
</evidence>
<dbReference type="EMBL" id="SJCY01000008">
    <property type="protein sequence ID" value="TDG35744.1"/>
    <property type="molecule type" value="Genomic_DNA"/>
</dbReference>
<evidence type="ECO:0000313" key="1">
    <source>
        <dbReference type="EMBL" id="TDG35744.1"/>
    </source>
</evidence>
<name>A0A4R5MJE6_9SPHI</name>
<reference evidence="1 2" key="1">
    <citation type="submission" date="2019-02" db="EMBL/GenBank/DDBJ databases">
        <title>Pedobacter sp. nov., a novel speices isolated from soil of pinguins habitat in Antarcitica.</title>
        <authorList>
            <person name="He R.-H."/>
        </authorList>
    </citation>
    <scope>NUCLEOTIDE SEQUENCE [LARGE SCALE GENOMIC DNA]</scope>
    <source>
        <strain evidence="1 2">E01020</strain>
    </source>
</reference>
<keyword evidence="2" id="KW-1185">Reference proteome</keyword>
<proteinExistence type="predicted"/>
<protein>
    <submittedName>
        <fullName evidence="1">Uncharacterized protein</fullName>
    </submittedName>
</protein>
<comment type="caution">
    <text evidence="1">The sequence shown here is derived from an EMBL/GenBank/DDBJ whole genome shotgun (WGS) entry which is preliminary data.</text>
</comment>
<dbReference type="RefSeq" id="WP_133262966.1">
    <property type="nucleotide sequence ID" value="NZ_SJCY01000008.1"/>
</dbReference>
<accession>A0A4R5MJE6</accession>
<dbReference type="AlphaFoldDB" id="A0A4R5MJE6"/>
<gene>
    <name evidence="1" type="ORF">EZJ43_12025</name>
</gene>
<dbReference type="Proteomes" id="UP000295668">
    <property type="component" value="Unassembled WGS sequence"/>
</dbReference>
<sequence length="106" mass="12345">MDKDKIALQAKIYLYHLNNSTKENGIKPTENWIVSQVTDAERIEIERNFYPTVSTQVVPKTMLDFSDHVLFLLSSSYTNIPVKERSIEYNKDATYVIAYSADRPRR</sequence>
<organism evidence="1 2">
    <name type="scientific">Pedobacter changchengzhani</name>
    <dbReference type="NCBI Taxonomy" id="2529274"/>
    <lineage>
        <taxon>Bacteria</taxon>
        <taxon>Pseudomonadati</taxon>
        <taxon>Bacteroidota</taxon>
        <taxon>Sphingobacteriia</taxon>
        <taxon>Sphingobacteriales</taxon>
        <taxon>Sphingobacteriaceae</taxon>
        <taxon>Pedobacter</taxon>
    </lineage>
</organism>
<dbReference type="OrthoDB" id="799018at2"/>